<evidence type="ECO:0000313" key="1">
    <source>
        <dbReference type="EMBL" id="KYD27763.1"/>
    </source>
</evidence>
<dbReference type="AlphaFoldDB" id="A0A150N5J0"/>
<dbReference type="Proteomes" id="UP000075517">
    <property type="component" value="Unassembled WGS sequence"/>
</dbReference>
<dbReference type="EMBL" id="LQYV01000037">
    <property type="protein sequence ID" value="KYD27763.1"/>
    <property type="molecule type" value="Genomic_DNA"/>
</dbReference>
<evidence type="ECO:0000313" key="2">
    <source>
        <dbReference type="EMBL" id="KYD31934.1"/>
    </source>
</evidence>
<accession>A0A150N5J0</accession>
<dbReference type="EMBL" id="LQYY01000136">
    <property type="protein sequence ID" value="KYD31934.1"/>
    <property type="molecule type" value="Genomic_DNA"/>
</dbReference>
<reference evidence="3 4" key="1">
    <citation type="submission" date="2016-01" db="EMBL/GenBank/DDBJ databases">
        <title>Draft Genome Sequences of Seven Thermophilic Sporeformers Isolated from Foods.</title>
        <authorList>
            <person name="Berendsen E.M."/>
            <person name="Wells-Bennik M.H."/>
            <person name="Krawcyk A.O."/>
            <person name="De Jong A."/>
            <person name="Holsappel S."/>
            <person name="Eijlander R.T."/>
            <person name="Kuipers O.P."/>
        </authorList>
    </citation>
    <scope>NUCLEOTIDE SEQUENCE [LARGE SCALE GENOMIC DNA]</scope>
    <source>
        <strain evidence="1 3">B4109</strain>
        <strain evidence="2 4">B4114</strain>
    </source>
</reference>
<name>A0A150N5J0_GEOSE</name>
<protein>
    <submittedName>
        <fullName evidence="2">Uncharacterized protein</fullName>
    </submittedName>
</protein>
<evidence type="ECO:0000313" key="3">
    <source>
        <dbReference type="Proteomes" id="UP000075424"/>
    </source>
</evidence>
<sequence>MAMARFWTGENGSLALAVLPRLEAGPFPLRDDKKPRYSRGVGSFEK</sequence>
<organism evidence="2 4">
    <name type="scientific">Geobacillus stearothermophilus</name>
    <name type="common">Bacillus stearothermophilus</name>
    <dbReference type="NCBI Taxonomy" id="1422"/>
    <lineage>
        <taxon>Bacteria</taxon>
        <taxon>Bacillati</taxon>
        <taxon>Bacillota</taxon>
        <taxon>Bacilli</taxon>
        <taxon>Bacillales</taxon>
        <taxon>Anoxybacillaceae</taxon>
        <taxon>Geobacillus</taxon>
    </lineage>
</organism>
<comment type="caution">
    <text evidence="2">The sequence shown here is derived from an EMBL/GenBank/DDBJ whole genome shotgun (WGS) entry which is preliminary data.</text>
</comment>
<gene>
    <name evidence="1" type="ORF">B4109_0163</name>
    <name evidence="2" type="ORF">B4114_0156</name>
</gene>
<evidence type="ECO:0000313" key="4">
    <source>
        <dbReference type="Proteomes" id="UP000075517"/>
    </source>
</evidence>
<proteinExistence type="predicted"/>
<dbReference type="Proteomes" id="UP000075424">
    <property type="component" value="Unassembled WGS sequence"/>
</dbReference>